<protein>
    <submittedName>
        <fullName evidence="2">Cupin domain-containing protein</fullName>
    </submittedName>
</protein>
<dbReference type="RefSeq" id="WP_187639381.1">
    <property type="nucleotide sequence ID" value="NZ_VZQQ01000113.1"/>
</dbReference>
<evidence type="ECO:0000259" key="1">
    <source>
        <dbReference type="Pfam" id="PF07883"/>
    </source>
</evidence>
<dbReference type="InterPro" id="IPR014710">
    <property type="entry name" value="RmlC-like_jellyroll"/>
</dbReference>
<reference evidence="2 3" key="1">
    <citation type="submission" date="2019-09" db="EMBL/GenBank/DDBJ databases">
        <title>Paraburkholderia podalyriae sp. nov., A South African Podalyria-associated rhizobium.</title>
        <authorList>
            <person name="Mavima L."/>
            <person name="Beukes C.W."/>
            <person name="Palmer M."/>
            <person name="De Meyer S.E."/>
            <person name="James E.K."/>
            <person name="Maluk M."/>
            <person name="Avontuur J.R."/>
            <person name="Chan W.Y."/>
            <person name="Venter S.N."/>
            <person name="Steenkamp E.T."/>
        </authorList>
    </citation>
    <scope>NUCLEOTIDE SEQUENCE [LARGE SCALE GENOMIC DNA]</scope>
    <source>
        <strain evidence="2 3">WC7.3b</strain>
    </source>
</reference>
<gene>
    <name evidence="2" type="ORF">F6X42_40965</name>
</gene>
<proteinExistence type="predicted"/>
<accession>A0ABR7Q1V6</accession>
<dbReference type="Proteomes" id="UP000736373">
    <property type="component" value="Unassembled WGS sequence"/>
</dbReference>
<dbReference type="PANTHER" id="PTHR36440">
    <property type="entry name" value="PUTATIVE (AFU_ORTHOLOGUE AFUA_8G07350)-RELATED"/>
    <property type="match status" value="1"/>
</dbReference>
<sequence length="148" mass="15728">MTPGGAVPGEPIKVGQLSIRYLIDGTATGGMGVFELTVPPGSHVPPPHRHTHNEECVYALEGILRYSVDGVERDLSPGDWMFTPRGAAHHFSNPHSNSARALIVIAPDIGAQYFRDVGAIVNAGGPPDRAKLLAVMAEYGLVPALRIE</sequence>
<feature type="domain" description="Cupin type-2" evidence="1">
    <location>
        <begin position="35"/>
        <end position="104"/>
    </location>
</feature>
<dbReference type="SUPFAM" id="SSF51182">
    <property type="entry name" value="RmlC-like cupins"/>
    <property type="match status" value="1"/>
</dbReference>
<evidence type="ECO:0000313" key="3">
    <source>
        <dbReference type="Proteomes" id="UP000736373"/>
    </source>
</evidence>
<name>A0ABR7Q1V6_9BURK</name>
<dbReference type="InterPro" id="IPR053146">
    <property type="entry name" value="QDO-like"/>
</dbReference>
<dbReference type="Gene3D" id="2.60.120.10">
    <property type="entry name" value="Jelly Rolls"/>
    <property type="match status" value="1"/>
</dbReference>
<dbReference type="PANTHER" id="PTHR36440:SF1">
    <property type="entry name" value="PUTATIVE (AFU_ORTHOLOGUE AFUA_8G07350)-RELATED"/>
    <property type="match status" value="1"/>
</dbReference>
<dbReference type="InterPro" id="IPR013096">
    <property type="entry name" value="Cupin_2"/>
</dbReference>
<dbReference type="Pfam" id="PF07883">
    <property type="entry name" value="Cupin_2"/>
    <property type="match status" value="1"/>
</dbReference>
<dbReference type="EMBL" id="VZQQ01000113">
    <property type="protein sequence ID" value="MBC8752534.1"/>
    <property type="molecule type" value="Genomic_DNA"/>
</dbReference>
<evidence type="ECO:0000313" key="2">
    <source>
        <dbReference type="EMBL" id="MBC8752534.1"/>
    </source>
</evidence>
<comment type="caution">
    <text evidence="2">The sequence shown here is derived from an EMBL/GenBank/DDBJ whole genome shotgun (WGS) entry which is preliminary data.</text>
</comment>
<keyword evidence="3" id="KW-1185">Reference proteome</keyword>
<organism evidence="2 3">
    <name type="scientific">Paraburkholderia podalyriae</name>
    <dbReference type="NCBI Taxonomy" id="1938811"/>
    <lineage>
        <taxon>Bacteria</taxon>
        <taxon>Pseudomonadati</taxon>
        <taxon>Pseudomonadota</taxon>
        <taxon>Betaproteobacteria</taxon>
        <taxon>Burkholderiales</taxon>
        <taxon>Burkholderiaceae</taxon>
        <taxon>Paraburkholderia</taxon>
    </lineage>
</organism>
<dbReference type="InterPro" id="IPR011051">
    <property type="entry name" value="RmlC_Cupin_sf"/>
</dbReference>